<evidence type="ECO:0000256" key="10">
    <source>
        <dbReference type="ARBA" id="ARBA00023235"/>
    </source>
</evidence>
<comment type="similarity">
    <text evidence="3">Belongs to the radical SAM superfamily. KamA family.</text>
</comment>
<keyword evidence="10" id="KW-0413">Isomerase</keyword>
<dbReference type="PANTHER" id="PTHR30538">
    <property type="entry name" value="LYSINE 2,3-AMINOMUTASE-RELATED"/>
    <property type="match status" value="1"/>
</dbReference>
<dbReference type="PANTHER" id="PTHR30538:SF1">
    <property type="entry name" value="L-LYSINE 2,3-AMINOMUTASE"/>
    <property type="match status" value="1"/>
</dbReference>
<evidence type="ECO:0000313" key="12">
    <source>
        <dbReference type="EMBL" id="MBT1071632.1"/>
    </source>
</evidence>
<keyword evidence="9" id="KW-0411">Iron-sulfur</keyword>
<dbReference type="NCBIfam" id="TIGR00238">
    <property type="entry name" value="KamA family radical SAM protein"/>
    <property type="match status" value="1"/>
</dbReference>
<dbReference type="SFLD" id="SFLDS00029">
    <property type="entry name" value="Radical_SAM"/>
    <property type="match status" value="1"/>
</dbReference>
<reference evidence="12 13" key="1">
    <citation type="submission" date="2021-05" db="EMBL/GenBank/DDBJ databases">
        <title>The draft genome of Geobacter chapellei DSM 13688.</title>
        <authorList>
            <person name="Xu Z."/>
            <person name="Masuda Y."/>
            <person name="Itoh H."/>
            <person name="Senoo K."/>
        </authorList>
    </citation>
    <scope>NUCLEOTIDE SEQUENCE [LARGE SCALE GENOMIC DNA]</scope>
    <source>
        <strain evidence="12 13">DSM 13688</strain>
    </source>
</reference>
<evidence type="ECO:0000256" key="8">
    <source>
        <dbReference type="ARBA" id="ARBA00023004"/>
    </source>
</evidence>
<dbReference type="InterPro" id="IPR007197">
    <property type="entry name" value="rSAM"/>
</dbReference>
<dbReference type="RefSeq" id="WP_214297604.1">
    <property type="nucleotide sequence ID" value="NZ_JAHDYS010000006.1"/>
</dbReference>
<keyword evidence="7" id="KW-0663">Pyridoxal phosphate</keyword>
<keyword evidence="5" id="KW-0949">S-adenosyl-L-methionine</keyword>
<comment type="cofactor">
    <cofactor evidence="2">
        <name>[4Fe-4S] cluster</name>
        <dbReference type="ChEBI" id="CHEBI:49883"/>
    </cofactor>
</comment>
<dbReference type="SFLD" id="SFLDG01070">
    <property type="entry name" value="PLP-dependent"/>
    <property type="match status" value="1"/>
</dbReference>
<dbReference type="Pfam" id="PF04055">
    <property type="entry name" value="Radical_SAM"/>
    <property type="match status" value="1"/>
</dbReference>
<evidence type="ECO:0000256" key="2">
    <source>
        <dbReference type="ARBA" id="ARBA00001966"/>
    </source>
</evidence>
<evidence type="ECO:0000256" key="3">
    <source>
        <dbReference type="ARBA" id="ARBA00008703"/>
    </source>
</evidence>
<dbReference type="SUPFAM" id="SSF102114">
    <property type="entry name" value="Radical SAM enzymes"/>
    <property type="match status" value="1"/>
</dbReference>
<evidence type="ECO:0000256" key="4">
    <source>
        <dbReference type="ARBA" id="ARBA00022485"/>
    </source>
</evidence>
<protein>
    <submittedName>
        <fullName evidence="12">KamA family radical SAM protein</fullName>
    </submittedName>
</protein>
<evidence type="ECO:0000256" key="7">
    <source>
        <dbReference type="ARBA" id="ARBA00022898"/>
    </source>
</evidence>
<evidence type="ECO:0000256" key="9">
    <source>
        <dbReference type="ARBA" id="ARBA00023014"/>
    </source>
</evidence>
<name>A0ABS5U7J5_9BACT</name>
<dbReference type="Gene3D" id="3.20.20.70">
    <property type="entry name" value="Aldolase class I"/>
    <property type="match status" value="1"/>
</dbReference>
<dbReference type="Pfam" id="PF12544">
    <property type="entry name" value="LAM_C"/>
    <property type="match status" value="1"/>
</dbReference>
<keyword evidence="6" id="KW-0479">Metal-binding</keyword>
<dbReference type="EMBL" id="JAHDYS010000006">
    <property type="protein sequence ID" value="MBT1071632.1"/>
    <property type="molecule type" value="Genomic_DNA"/>
</dbReference>
<dbReference type="CDD" id="cd01335">
    <property type="entry name" value="Radical_SAM"/>
    <property type="match status" value="1"/>
</dbReference>
<comment type="cofactor">
    <cofactor evidence="1">
        <name>pyridoxal 5'-phosphate</name>
        <dbReference type="ChEBI" id="CHEBI:597326"/>
    </cofactor>
</comment>
<evidence type="ECO:0000259" key="11">
    <source>
        <dbReference type="PROSITE" id="PS51918"/>
    </source>
</evidence>
<evidence type="ECO:0000256" key="5">
    <source>
        <dbReference type="ARBA" id="ARBA00022691"/>
    </source>
</evidence>
<proteinExistence type="inferred from homology"/>
<dbReference type="PROSITE" id="PS51918">
    <property type="entry name" value="RADICAL_SAM"/>
    <property type="match status" value="1"/>
</dbReference>
<dbReference type="PIRSF" id="PIRSF004911">
    <property type="entry name" value="DUF160"/>
    <property type="match status" value="1"/>
</dbReference>
<gene>
    <name evidence="12" type="ORF">KJB30_07545</name>
</gene>
<dbReference type="Proteomes" id="UP000784128">
    <property type="component" value="Unassembled WGS sequence"/>
</dbReference>
<accession>A0ABS5U7J5</accession>
<keyword evidence="8" id="KW-0408">Iron</keyword>
<sequence length="342" mass="38052">MHYIKCEDLDFNQTLAKDLVSLSDVIKTYPFRVSAHYAALIRKKDDAVWRQCIPDLKELEDDEQASDPLAETALSPVPGLIHRYPDRVVLLVSNRCPVYCRFCMRKRHVGEGERPLGPAALQAALAYIASKPEIRDVILSGGDPLMLDDFSLHHVLSSLRKIQHVSIIRIGTRIPVTLPDRVTPELCAMLKKFHPLYLNTHFNHPSEITTKSAQACALLADAGIPLGNQSVLLRGVNDTVGCMRELVTGLLGLRIRPYYIHQMDLVKGTGHFRTSVATGLEIIRGLRGHVSGLAVPHYVIDLPNGKGKVPLLPEMVVRKGNVLTVMTYQGEKVTYHDIDPLL</sequence>
<feature type="domain" description="Radical SAM core" evidence="11">
    <location>
        <begin position="82"/>
        <end position="293"/>
    </location>
</feature>
<evidence type="ECO:0000256" key="1">
    <source>
        <dbReference type="ARBA" id="ARBA00001933"/>
    </source>
</evidence>
<evidence type="ECO:0000256" key="6">
    <source>
        <dbReference type="ARBA" id="ARBA00022723"/>
    </source>
</evidence>
<dbReference type="InterPro" id="IPR025895">
    <property type="entry name" value="LAM_C_dom"/>
</dbReference>
<dbReference type="InterPro" id="IPR003739">
    <property type="entry name" value="Lys_aminomutase/Glu_NH3_mut"/>
</dbReference>
<dbReference type="InterPro" id="IPR013785">
    <property type="entry name" value="Aldolase_TIM"/>
</dbReference>
<dbReference type="InterPro" id="IPR058240">
    <property type="entry name" value="rSAM_sf"/>
</dbReference>
<evidence type="ECO:0000313" key="13">
    <source>
        <dbReference type="Proteomes" id="UP000784128"/>
    </source>
</evidence>
<keyword evidence="4" id="KW-0004">4Fe-4S</keyword>
<comment type="caution">
    <text evidence="12">The sequence shown here is derived from an EMBL/GenBank/DDBJ whole genome shotgun (WGS) entry which is preliminary data.</text>
</comment>
<keyword evidence="13" id="KW-1185">Reference proteome</keyword>
<organism evidence="12 13">
    <name type="scientific">Pelotalea chapellei</name>
    <dbReference type="NCBI Taxonomy" id="44671"/>
    <lineage>
        <taxon>Bacteria</taxon>
        <taxon>Pseudomonadati</taxon>
        <taxon>Thermodesulfobacteriota</taxon>
        <taxon>Desulfuromonadia</taxon>
        <taxon>Geobacterales</taxon>
        <taxon>Geobacteraceae</taxon>
        <taxon>Pelotalea</taxon>
    </lineage>
</organism>